<keyword evidence="2" id="KW-1185">Reference proteome</keyword>
<accession>A0ABS7XV86</accession>
<reference evidence="2" key="1">
    <citation type="submission" date="2023-07" db="EMBL/GenBank/DDBJ databases">
        <authorList>
            <person name="Yue Y."/>
        </authorList>
    </citation>
    <scope>NUCLEOTIDE SEQUENCE [LARGE SCALE GENOMIC DNA]</scope>
    <source>
        <strain evidence="2">D23</strain>
    </source>
</reference>
<evidence type="ECO:0008006" key="3">
    <source>
        <dbReference type="Google" id="ProtNLM"/>
    </source>
</evidence>
<evidence type="ECO:0000313" key="1">
    <source>
        <dbReference type="EMBL" id="MCA0133930.1"/>
    </source>
</evidence>
<sequence length="175" mass="21094">MTIIRLHILMLFTLLSCQKNVKNQASDNRSEIDQTEVTTEKQIEEIISPEIKMLEYLTSRFHKLPDSTFIKKPDWMIDENTSDIYCGYIIQFEEGHTFRHEQECVEWGEIVTVKFKGYSLDQVGALVEELFKNDNYSWYENKTEYRPEEYYETVWTFKIKEHEQSTELRFAYSWI</sequence>
<dbReference type="EMBL" id="JAIUJR010000027">
    <property type="protein sequence ID" value="MCA0133930.1"/>
    <property type="molecule type" value="Genomic_DNA"/>
</dbReference>
<proteinExistence type="predicted"/>
<dbReference type="Proteomes" id="UP001198901">
    <property type="component" value="Unassembled WGS sequence"/>
</dbReference>
<organism evidence="1 2">
    <name type="scientific">Winogradskyella alexanderae</name>
    <dbReference type="NCBI Taxonomy" id="2877123"/>
    <lineage>
        <taxon>Bacteria</taxon>
        <taxon>Pseudomonadati</taxon>
        <taxon>Bacteroidota</taxon>
        <taxon>Flavobacteriia</taxon>
        <taxon>Flavobacteriales</taxon>
        <taxon>Flavobacteriaceae</taxon>
        <taxon>Winogradskyella</taxon>
    </lineage>
</organism>
<protein>
    <recommendedName>
        <fullName evidence="3">Integron-associated effector binding protein domain-containing protein</fullName>
    </recommendedName>
</protein>
<name>A0ABS7XV86_9FLAO</name>
<comment type="caution">
    <text evidence="1">The sequence shown here is derived from an EMBL/GenBank/DDBJ whole genome shotgun (WGS) entry which is preliminary data.</text>
</comment>
<dbReference type="PROSITE" id="PS51257">
    <property type="entry name" value="PROKAR_LIPOPROTEIN"/>
    <property type="match status" value="1"/>
</dbReference>
<evidence type="ECO:0000313" key="2">
    <source>
        <dbReference type="Proteomes" id="UP001198901"/>
    </source>
</evidence>
<gene>
    <name evidence="1" type="ORF">LBU54_15160</name>
</gene>
<dbReference type="RefSeq" id="WP_224531948.1">
    <property type="nucleotide sequence ID" value="NZ_JAIUJR010000027.1"/>
</dbReference>